<dbReference type="SUPFAM" id="SSF54427">
    <property type="entry name" value="NTF2-like"/>
    <property type="match status" value="1"/>
</dbReference>
<evidence type="ECO:0000256" key="1">
    <source>
        <dbReference type="SAM" id="MobiDB-lite"/>
    </source>
</evidence>
<feature type="compositionally biased region" description="Polar residues" evidence="1">
    <location>
        <begin position="1"/>
        <end position="13"/>
    </location>
</feature>
<dbReference type="InterPro" id="IPR032710">
    <property type="entry name" value="NTF2-like_dom_sf"/>
</dbReference>
<dbReference type="InterPro" id="IPR002075">
    <property type="entry name" value="NTF2_dom"/>
</dbReference>
<dbReference type="EMBL" id="MN740335">
    <property type="protein sequence ID" value="QHU01198.1"/>
    <property type="molecule type" value="Genomic_DNA"/>
</dbReference>
<dbReference type="PROSITE" id="PS50177">
    <property type="entry name" value="NTF2_DOMAIN"/>
    <property type="match status" value="1"/>
</dbReference>
<dbReference type="Pfam" id="PF02136">
    <property type="entry name" value="NTF2"/>
    <property type="match status" value="1"/>
</dbReference>
<evidence type="ECO:0000313" key="3">
    <source>
        <dbReference type="EMBL" id="QHU01198.1"/>
    </source>
</evidence>
<feature type="domain" description="NTF2" evidence="2">
    <location>
        <begin position="56"/>
        <end position="161"/>
    </location>
</feature>
<feature type="region of interest" description="Disordered" evidence="1">
    <location>
        <begin position="1"/>
        <end position="36"/>
    </location>
</feature>
<dbReference type="AlphaFoldDB" id="A0A6C0JB77"/>
<evidence type="ECO:0000259" key="2">
    <source>
        <dbReference type="PROSITE" id="PS50177"/>
    </source>
</evidence>
<reference evidence="3" key="1">
    <citation type="journal article" date="2020" name="Nature">
        <title>Giant virus diversity and host interactions through global metagenomics.</title>
        <authorList>
            <person name="Schulz F."/>
            <person name="Roux S."/>
            <person name="Paez-Espino D."/>
            <person name="Jungbluth S."/>
            <person name="Walsh D.A."/>
            <person name="Denef V.J."/>
            <person name="McMahon K.D."/>
            <person name="Konstantinidis K.T."/>
            <person name="Eloe-Fadrosh E.A."/>
            <person name="Kyrpides N.C."/>
            <person name="Woyke T."/>
        </authorList>
    </citation>
    <scope>NUCLEOTIDE SEQUENCE</scope>
    <source>
        <strain evidence="3">GVMAG-M-3300025860-25</strain>
    </source>
</reference>
<name>A0A6C0JB77_9ZZZZ</name>
<proteinExistence type="predicted"/>
<dbReference type="InterPro" id="IPR018222">
    <property type="entry name" value="Nuclear_transport_factor_2_euk"/>
</dbReference>
<sequence>MNTSGDQQMTYSPSDEESPPHNPRQKQRLNDFQHKEERGVYSSNLRTLRTTDPRQDGVDFMKQYFSNLVGMKEGLKKMYFDKSSLTFNQKQYFGIDPILMNLSQLRGCPFYNIHFISAQPTLGNGIFITVNGNCPDKLFLMNIVIINIKKKYRILNQFIELSPVLTPFGQATVPPFGQATVPPFGQAPDICKSYTGGFIEGLDDTMNL</sequence>
<accession>A0A6C0JB77</accession>
<dbReference type="Gene3D" id="3.10.450.50">
    <property type="match status" value="1"/>
</dbReference>
<protein>
    <recommendedName>
        <fullName evidence="2">NTF2 domain-containing protein</fullName>
    </recommendedName>
</protein>
<organism evidence="3">
    <name type="scientific">viral metagenome</name>
    <dbReference type="NCBI Taxonomy" id="1070528"/>
    <lineage>
        <taxon>unclassified sequences</taxon>
        <taxon>metagenomes</taxon>
        <taxon>organismal metagenomes</taxon>
    </lineage>
</organism>